<dbReference type="Proteomes" id="UP001596091">
    <property type="component" value="Unassembled WGS sequence"/>
</dbReference>
<keyword evidence="5 6" id="KW-0472">Membrane</keyword>
<sequence length="689" mass="76501">MPSRASIWAERIRLDLQPTEGRLSASLRITLASLITLILLMVWQVPFASVALFFIFIIGRDNPSISLRSGIMSLITLMLAVATELTLVAITDNDPAARVLGVIVVSFIAGTFVASTTLPTLGSMWGFIFCTLIALWERRAPANPLVKTSLWILAATGIAVGSSVAIEYIFAARNPAQQLIAERRNRYRALARMFSLYAEGADAKRIGDAVMSVSRLAVAGQSGMQRLYNTVVDRNLDVGDLPIGTRVRITMLAQLMDVASAFGLQYATVDDPVTRERCAQIAKECEALLDDRVPQHEGYRTPGFGETETLLDRVEGNLHIIASMPHDFSSARDKNLVALPSAKVPLFIPGAFHNKQTWYFGLKISLCATLCYLFYWGVDWPGISTSVTTVLIAGLSSTGALKQRFLFRFAGALIGGLILGLGSAIFLFPYMDSITSLVVLVGCIAFASAWIAGGRQFGYVGWQIAFSFYLVAFEDFQPPTELAPPRDRLIGILVALIVMWFVFDQMWPVRTVTIMRRAFASILQEESRLFQMELEALPHERLIQQTDVLRDHIGKTMASIRSMNDAVEYDFGVDRERHMREAQSILGAALTAVSLLWNELSELRRGDKEFIHNPEMIRMRQGMQHDLDAFAASVEQKAKLQDPAFPFMAACEGPCADLIADPHHGEYTQHTIDRFRELQTAVLYLETQE</sequence>
<evidence type="ECO:0000313" key="7">
    <source>
        <dbReference type="EMBL" id="MFC5862606.1"/>
    </source>
</evidence>
<feature type="transmembrane region" description="Helical" evidence="6">
    <location>
        <begin position="121"/>
        <end position="138"/>
    </location>
</feature>
<accession>A0ABW1EFH3</accession>
<feature type="transmembrane region" description="Helical" evidence="6">
    <location>
        <begin position="459"/>
        <end position="477"/>
    </location>
</feature>
<gene>
    <name evidence="7" type="ORF">ACFPT7_09915</name>
</gene>
<evidence type="ECO:0000256" key="6">
    <source>
        <dbReference type="SAM" id="Phobius"/>
    </source>
</evidence>
<proteinExistence type="predicted"/>
<reference evidence="8" key="1">
    <citation type="journal article" date="2019" name="Int. J. Syst. Evol. Microbiol.">
        <title>The Global Catalogue of Microorganisms (GCM) 10K type strain sequencing project: providing services to taxonomists for standard genome sequencing and annotation.</title>
        <authorList>
            <consortium name="The Broad Institute Genomics Platform"/>
            <consortium name="The Broad Institute Genome Sequencing Center for Infectious Disease"/>
            <person name="Wu L."/>
            <person name="Ma J."/>
        </authorList>
    </citation>
    <scope>NUCLEOTIDE SEQUENCE [LARGE SCALE GENOMIC DNA]</scope>
    <source>
        <strain evidence="8">JCM 4087</strain>
    </source>
</reference>
<feature type="transmembrane region" description="Helical" evidence="6">
    <location>
        <begin position="70"/>
        <end position="90"/>
    </location>
</feature>
<evidence type="ECO:0000256" key="1">
    <source>
        <dbReference type="ARBA" id="ARBA00004651"/>
    </source>
</evidence>
<keyword evidence="8" id="KW-1185">Reference proteome</keyword>
<dbReference type="PANTHER" id="PTHR30509">
    <property type="entry name" value="P-HYDROXYBENZOIC ACID EFFLUX PUMP SUBUNIT-RELATED"/>
    <property type="match status" value="1"/>
</dbReference>
<protein>
    <submittedName>
        <fullName evidence="7">FUSC family protein</fullName>
    </submittedName>
</protein>
<keyword evidence="2" id="KW-1003">Cell membrane</keyword>
<dbReference type="RefSeq" id="WP_263336186.1">
    <property type="nucleotide sequence ID" value="NZ_JAGSYH010000003.1"/>
</dbReference>
<feature type="transmembrane region" description="Helical" evidence="6">
    <location>
        <begin position="406"/>
        <end position="428"/>
    </location>
</feature>
<evidence type="ECO:0000256" key="4">
    <source>
        <dbReference type="ARBA" id="ARBA00022989"/>
    </source>
</evidence>
<evidence type="ECO:0000313" key="8">
    <source>
        <dbReference type="Proteomes" id="UP001596091"/>
    </source>
</evidence>
<organism evidence="7 8">
    <name type="scientific">Acidicapsa dinghuensis</name>
    <dbReference type="NCBI Taxonomy" id="2218256"/>
    <lineage>
        <taxon>Bacteria</taxon>
        <taxon>Pseudomonadati</taxon>
        <taxon>Acidobacteriota</taxon>
        <taxon>Terriglobia</taxon>
        <taxon>Terriglobales</taxon>
        <taxon>Acidobacteriaceae</taxon>
        <taxon>Acidicapsa</taxon>
    </lineage>
</organism>
<dbReference type="EMBL" id="JBHSPH010000002">
    <property type="protein sequence ID" value="MFC5862606.1"/>
    <property type="molecule type" value="Genomic_DNA"/>
</dbReference>
<name>A0ABW1EFH3_9BACT</name>
<feature type="transmembrane region" description="Helical" evidence="6">
    <location>
        <begin position="489"/>
        <end position="507"/>
    </location>
</feature>
<evidence type="ECO:0000256" key="3">
    <source>
        <dbReference type="ARBA" id="ARBA00022692"/>
    </source>
</evidence>
<feature type="transmembrane region" description="Helical" evidence="6">
    <location>
        <begin position="31"/>
        <end position="58"/>
    </location>
</feature>
<keyword evidence="4 6" id="KW-1133">Transmembrane helix</keyword>
<dbReference type="PANTHER" id="PTHR30509:SF9">
    <property type="entry name" value="MULTIDRUG RESISTANCE PROTEIN MDTO"/>
    <property type="match status" value="1"/>
</dbReference>
<comment type="subcellular location">
    <subcellularLocation>
        <location evidence="1">Cell membrane</location>
        <topology evidence="1">Multi-pass membrane protein</topology>
    </subcellularLocation>
</comment>
<evidence type="ECO:0000256" key="2">
    <source>
        <dbReference type="ARBA" id="ARBA00022475"/>
    </source>
</evidence>
<feature type="transmembrane region" description="Helical" evidence="6">
    <location>
        <begin position="150"/>
        <end position="170"/>
    </location>
</feature>
<feature type="transmembrane region" description="Helical" evidence="6">
    <location>
        <begin position="434"/>
        <end position="452"/>
    </location>
</feature>
<evidence type="ECO:0000256" key="5">
    <source>
        <dbReference type="ARBA" id="ARBA00023136"/>
    </source>
</evidence>
<feature type="transmembrane region" description="Helical" evidence="6">
    <location>
        <begin position="358"/>
        <end position="377"/>
    </location>
</feature>
<comment type="caution">
    <text evidence="7">The sequence shown here is derived from an EMBL/GenBank/DDBJ whole genome shotgun (WGS) entry which is preliminary data.</text>
</comment>
<keyword evidence="3 6" id="KW-0812">Transmembrane</keyword>
<feature type="transmembrane region" description="Helical" evidence="6">
    <location>
        <begin position="383"/>
        <end position="401"/>
    </location>
</feature>